<feature type="transmembrane region" description="Helical" evidence="9">
    <location>
        <begin position="165"/>
        <end position="185"/>
    </location>
</feature>
<dbReference type="OrthoDB" id="10261634at2759"/>
<dbReference type="AlphaFoldDB" id="A0A9W9FRC2"/>
<dbReference type="GO" id="GO:0005789">
    <property type="term" value="C:endoplasmic reticulum membrane"/>
    <property type="evidence" value="ECO:0007669"/>
    <property type="project" value="UniProtKB-SubCell"/>
</dbReference>
<dbReference type="GeneID" id="81391729"/>
<keyword evidence="6" id="KW-0256">Endoplasmic reticulum</keyword>
<evidence type="ECO:0000256" key="9">
    <source>
        <dbReference type="SAM" id="Phobius"/>
    </source>
</evidence>
<evidence type="ECO:0000256" key="1">
    <source>
        <dbReference type="ARBA" id="ARBA00003420"/>
    </source>
</evidence>
<feature type="transmembrane region" description="Helical" evidence="9">
    <location>
        <begin position="130"/>
        <end position="153"/>
    </location>
</feature>
<feature type="transmembrane region" description="Helical" evidence="9">
    <location>
        <begin position="106"/>
        <end position="124"/>
    </location>
</feature>
<dbReference type="Proteomes" id="UP001141434">
    <property type="component" value="Unassembled WGS sequence"/>
</dbReference>
<evidence type="ECO:0000256" key="2">
    <source>
        <dbReference type="ARBA" id="ARBA00004477"/>
    </source>
</evidence>
<feature type="domain" description="Sugar phosphate transporter" evidence="10">
    <location>
        <begin position="3"/>
        <end position="281"/>
    </location>
</feature>
<comment type="caution">
    <text evidence="11">The sequence shown here is derived from an EMBL/GenBank/DDBJ whole genome shotgun (WGS) entry which is preliminary data.</text>
</comment>
<organism evidence="11 12">
    <name type="scientific">Penicillium alfredii</name>
    <dbReference type="NCBI Taxonomy" id="1506179"/>
    <lineage>
        <taxon>Eukaryota</taxon>
        <taxon>Fungi</taxon>
        <taxon>Dikarya</taxon>
        <taxon>Ascomycota</taxon>
        <taxon>Pezizomycotina</taxon>
        <taxon>Eurotiomycetes</taxon>
        <taxon>Eurotiomycetidae</taxon>
        <taxon>Eurotiales</taxon>
        <taxon>Aspergillaceae</taxon>
        <taxon>Penicillium</taxon>
    </lineage>
</organism>
<evidence type="ECO:0000256" key="8">
    <source>
        <dbReference type="ARBA" id="ARBA00023136"/>
    </source>
</evidence>
<feature type="transmembrane region" description="Helical" evidence="9">
    <location>
        <begin position="205"/>
        <end position="225"/>
    </location>
</feature>
<comment type="similarity">
    <text evidence="3">Belongs to the TPT transporter family. SLC35D subfamily.</text>
</comment>
<comment type="subcellular location">
    <subcellularLocation>
        <location evidence="2">Endoplasmic reticulum membrane</location>
        <topology evidence="2">Multi-pass membrane protein</topology>
    </subcellularLocation>
</comment>
<evidence type="ECO:0000256" key="6">
    <source>
        <dbReference type="ARBA" id="ARBA00022824"/>
    </source>
</evidence>
<keyword evidence="7 9" id="KW-1133">Transmembrane helix</keyword>
<dbReference type="EMBL" id="JAPMSZ010000004">
    <property type="protein sequence ID" value="KAJ5104632.1"/>
    <property type="molecule type" value="Genomic_DNA"/>
</dbReference>
<dbReference type="SUPFAM" id="SSF103481">
    <property type="entry name" value="Multidrug resistance efflux transporter EmrE"/>
    <property type="match status" value="1"/>
</dbReference>
<evidence type="ECO:0000256" key="4">
    <source>
        <dbReference type="ARBA" id="ARBA00011182"/>
    </source>
</evidence>
<comment type="function">
    <text evidence="1">Involved in the import of GDP-mannose from the cytoplasm into the Golgi lumen.</text>
</comment>
<dbReference type="InterPro" id="IPR050186">
    <property type="entry name" value="TPT_transporter"/>
</dbReference>
<comment type="subunit">
    <text evidence="4">Homooligomer.</text>
</comment>
<evidence type="ECO:0000313" key="11">
    <source>
        <dbReference type="EMBL" id="KAJ5104632.1"/>
    </source>
</evidence>
<keyword evidence="12" id="KW-1185">Reference proteome</keyword>
<dbReference type="Pfam" id="PF03151">
    <property type="entry name" value="TPT"/>
    <property type="match status" value="1"/>
</dbReference>
<evidence type="ECO:0000256" key="5">
    <source>
        <dbReference type="ARBA" id="ARBA00022692"/>
    </source>
</evidence>
<name>A0A9W9FRC2_9EURO</name>
<gene>
    <name evidence="11" type="ORF">NUU61_001979</name>
</gene>
<proteinExistence type="inferred from homology"/>
<dbReference type="InterPro" id="IPR037185">
    <property type="entry name" value="EmrE-like"/>
</dbReference>
<dbReference type="InterPro" id="IPR004853">
    <property type="entry name" value="Sugar_P_trans_dom"/>
</dbReference>
<feature type="transmembrane region" description="Helical" evidence="9">
    <location>
        <begin position="20"/>
        <end position="40"/>
    </location>
</feature>
<feature type="transmembrane region" description="Helical" evidence="9">
    <location>
        <begin position="232"/>
        <end position="256"/>
    </location>
</feature>
<dbReference type="RefSeq" id="XP_056513628.1">
    <property type="nucleotide sequence ID" value="XM_056652561.1"/>
</dbReference>
<sequence>MLLTVHNKMVLVSFNCPWLLTGLHGAFSAVGGLIILKLGYFKLSKLSQRDHWYLIAYSVLFSVNIFFSNWSLSLVSLAFFQIIRNTSPIFTVVLYRIYYSRSYSKATYIALAPIILGAVMTATGDLNYSSLGLIVSAVGVVLGVVKIIATNRLMTGTLELGSMELIYRMSIYSTIQTVIIGAIVGEFSEFSTSLAKSADEGSFGMAGAAASLLGNGFVAFLLNIASFETNKVAGALAVTVSGNLRQTLTLVLGIFFMGDFVLSIQTVAGIVLVLVGCGLYSKAELDSNKGATSR</sequence>
<reference evidence="11" key="2">
    <citation type="journal article" date="2023" name="IMA Fungus">
        <title>Comparative genomic study of the Penicillium genus elucidates a diverse pangenome and 15 lateral gene transfer events.</title>
        <authorList>
            <person name="Petersen C."/>
            <person name="Sorensen T."/>
            <person name="Nielsen M.R."/>
            <person name="Sondergaard T.E."/>
            <person name="Sorensen J.L."/>
            <person name="Fitzpatrick D.A."/>
            <person name="Frisvad J.C."/>
            <person name="Nielsen K.L."/>
        </authorList>
    </citation>
    <scope>NUCLEOTIDE SEQUENCE</scope>
    <source>
        <strain evidence="11">IBT 34128</strain>
    </source>
</reference>
<feature type="transmembrane region" description="Helical" evidence="9">
    <location>
        <begin position="262"/>
        <end position="280"/>
    </location>
</feature>
<dbReference type="PANTHER" id="PTHR11132">
    <property type="entry name" value="SOLUTE CARRIER FAMILY 35"/>
    <property type="match status" value="1"/>
</dbReference>
<evidence type="ECO:0000256" key="7">
    <source>
        <dbReference type="ARBA" id="ARBA00022989"/>
    </source>
</evidence>
<evidence type="ECO:0000256" key="3">
    <source>
        <dbReference type="ARBA" id="ARBA00010425"/>
    </source>
</evidence>
<feature type="transmembrane region" description="Helical" evidence="9">
    <location>
        <begin position="52"/>
        <end position="72"/>
    </location>
</feature>
<evidence type="ECO:0000313" key="12">
    <source>
        <dbReference type="Proteomes" id="UP001141434"/>
    </source>
</evidence>
<accession>A0A9W9FRC2</accession>
<protein>
    <submittedName>
        <fullName evidence="11">Drug/metabolite transporter</fullName>
    </submittedName>
</protein>
<reference evidence="11" key="1">
    <citation type="submission" date="2022-11" db="EMBL/GenBank/DDBJ databases">
        <authorList>
            <person name="Petersen C."/>
        </authorList>
    </citation>
    <scope>NUCLEOTIDE SEQUENCE</scope>
    <source>
        <strain evidence="11">IBT 34128</strain>
    </source>
</reference>
<evidence type="ECO:0000259" key="10">
    <source>
        <dbReference type="Pfam" id="PF03151"/>
    </source>
</evidence>
<keyword evidence="8 9" id="KW-0472">Membrane</keyword>
<feature type="transmembrane region" description="Helical" evidence="9">
    <location>
        <begin position="78"/>
        <end position="99"/>
    </location>
</feature>
<keyword evidence="5 9" id="KW-0812">Transmembrane</keyword>